<evidence type="ECO:0000256" key="1">
    <source>
        <dbReference type="ARBA" id="ARBA00004651"/>
    </source>
</evidence>
<evidence type="ECO:0000256" key="8">
    <source>
        <dbReference type="SAM" id="Phobius"/>
    </source>
</evidence>
<name>A0ABZ0S923_9GAMM</name>
<dbReference type="NCBIfam" id="TIGR02212">
    <property type="entry name" value="lolCE"/>
    <property type="match status" value="1"/>
</dbReference>
<proteinExistence type="inferred from homology"/>
<keyword evidence="7 8" id="KW-0472">Membrane</keyword>
<evidence type="ECO:0000259" key="9">
    <source>
        <dbReference type="Pfam" id="PF02687"/>
    </source>
</evidence>
<feature type="domain" description="ABC3 transporter permease C-terminal" evidence="9">
    <location>
        <begin position="277"/>
        <end position="410"/>
    </location>
</feature>
<dbReference type="Pfam" id="PF02687">
    <property type="entry name" value="FtsX"/>
    <property type="match status" value="1"/>
</dbReference>
<reference evidence="11 12" key="1">
    <citation type="journal article" date="2023" name="Microorganisms">
        <title>Thiorhodovibrio frisius and Trv. litoralis spp. nov., Two Novel Members from a Clade of Fastidious Purple Sulfur Bacteria That Exhibit Unique Red-Shifted Light-Harvesting Capabilities.</title>
        <authorList>
            <person name="Methner A."/>
            <person name="Kuzyk S.B."/>
            <person name="Petersen J."/>
            <person name="Bauer S."/>
            <person name="Brinkmann H."/>
            <person name="Sichau K."/>
            <person name="Wanner G."/>
            <person name="Wolf J."/>
            <person name="Neumann-Schaal M."/>
            <person name="Henke P."/>
            <person name="Tank M."/>
            <person name="Sproer C."/>
            <person name="Bunk B."/>
            <person name="Overmann J."/>
        </authorList>
    </citation>
    <scope>NUCLEOTIDE SEQUENCE [LARGE SCALE GENOMIC DNA]</scope>
    <source>
        <strain evidence="11 12">DSM 6702</strain>
    </source>
</reference>
<accession>A0ABZ0S923</accession>
<protein>
    <submittedName>
        <fullName evidence="11">Lipoprotein-releasing system transmembrane protein LolE</fullName>
    </submittedName>
</protein>
<evidence type="ECO:0000313" key="12">
    <source>
        <dbReference type="Proteomes" id="UP001432180"/>
    </source>
</evidence>
<dbReference type="InterPro" id="IPR051447">
    <property type="entry name" value="Lipoprotein-release_system"/>
</dbReference>
<feature type="transmembrane region" description="Helical" evidence="8">
    <location>
        <begin position="22"/>
        <end position="48"/>
    </location>
</feature>
<comment type="similarity">
    <text evidence="2">Belongs to the ABC-4 integral membrane protein family. LolC/E subfamily.</text>
</comment>
<comment type="subcellular location">
    <subcellularLocation>
        <location evidence="1">Cell membrane</location>
        <topology evidence="1">Multi-pass membrane protein</topology>
    </subcellularLocation>
</comment>
<dbReference type="InterPro" id="IPR003838">
    <property type="entry name" value="ABC3_permease_C"/>
</dbReference>
<feature type="domain" description="MacB-like periplasmic core" evidence="10">
    <location>
        <begin position="27"/>
        <end position="245"/>
    </location>
</feature>
<sequence length="417" mass="45182">MFHPLPLFIGLRYTRAKRRNHFISFISLISMLGITLGMVALIVVLSVMNGFHKEIQERILGMASHATISSAEPGGLANWRELLARVRAAPDVVGAAPFVEIEAMLMSNGQTNAAMLRGILPAEEDQVSDLRTDMMAGRVEHLIPGEFNIILGVELANALGVGLGDKVTVVTPQVNATPVGIMPRLKAFNIVGLFEVGMAEYDRGAAFMHMSDAARLMRLGEDHAEGVRLKITDMFQAPRTARAIAATLEGYYRVSDWTQVHRNFFAALRTEKRMMTIILFLIVAVAAFNIVSTLVMVVTDKRGDIAVLRTLGASPGTVMAIFMVQGTSIGLVGTVLGIIGGVLLGWNVETIVASIEQAFGVHFLDPSIYYISALPSDVRASDVLRIAGGAFAMSVIATIYPAWRAARTDPAEALRYE</sequence>
<evidence type="ECO:0000313" key="11">
    <source>
        <dbReference type="EMBL" id="WPL17025.1"/>
    </source>
</evidence>
<evidence type="ECO:0000256" key="3">
    <source>
        <dbReference type="ARBA" id="ARBA00022448"/>
    </source>
</evidence>
<keyword evidence="11" id="KW-0449">Lipoprotein</keyword>
<evidence type="ECO:0000256" key="5">
    <source>
        <dbReference type="ARBA" id="ARBA00022692"/>
    </source>
</evidence>
<keyword evidence="12" id="KW-1185">Reference proteome</keyword>
<dbReference type="PANTHER" id="PTHR30489">
    <property type="entry name" value="LIPOPROTEIN-RELEASING SYSTEM TRANSMEMBRANE PROTEIN LOLE"/>
    <property type="match status" value="1"/>
</dbReference>
<evidence type="ECO:0000256" key="6">
    <source>
        <dbReference type="ARBA" id="ARBA00022989"/>
    </source>
</evidence>
<keyword evidence="3" id="KW-0813">Transport</keyword>
<feature type="transmembrane region" description="Helical" evidence="8">
    <location>
        <begin position="277"/>
        <end position="298"/>
    </location>
</feature>
<gene>
    <name evidence="11" type="primary">lolE</name>
    <name evidence="11" type="ORF">Thiowin_02010</name>
</gene>
<dbReference type="PANTHER" id="PTHR30489:SF0">
    <property type="entry name" value="LIPOPROTEIN-RELEASING SYSTEM TRANSMEMBRANE PROTEIN LOLE"/>
    <property type="match status" value="1"/>
</dbReference>
<keyword evidence="5 8" id="KW-0812">Transmembrane</keyword>
<feature type="transmembrane region" description="Helical" evidence="8">
    <location>
        <begin position="318"/>
        <end position="344"/>
    </location>
</feature>
<evidence type="ECO:0000256" key="4">
    <source>
        <dbReference type="ARBA" id="ARBA00022475"/>
    </source>
</evidence>
<keyword evidence="4" id="KW-1003">Cell membrane</keyword>
<evidence type="ECO:0000259" key="10">
    <source>
        <dbReference type="Pfam" id="PF12704"/>
    </source>
</evidence>
<dbReference type="Pfam" id="PF12704">
    <property type="entry name" value="MacB_PCD"/>
    <property type="match status" value="1"/>
</dbReference>
<organism evidence="11 12">
    <name type="scientific">Thiorhodovibrio winogradskyi</name>
    <dbReference type="NCBI Taxonomy" id="77007"/>
    <lineage>
        <taxon>Bacteria</taxon>
        <taxon>Pseudomonadati</taxon>
        <taxon>Pseudomonadota</taxon>
        <taxon>Gammaproteobacteria</taxon>
        <taxon>Chromatiales</taxon>
        <taxon>Chromatiaceae</taxon>
        <taxon>Thiorhodovibrio</taxon>
    </lineage>
</organism>
<dbReference type="InterPro" id="IPR025857">
    <property type="entry name" value="MacB_PCD"/>
</dbReference>
<evidence type="ECO:0000256" key="7">
    <source>
        <dbReference type="ARBA" id="ARBA00023136"/>
    </source>
</evidence>
<dbReference type="InterPro" id="IPR011925">
    <property type="entry name" value="LolCE_TM"/>
</dbReference>
<dbReference type="EMBL" id="CP121472">
    <property type="protein sequence ID" value="WPL17025.1"/>
    <property type="molecule type" value="Genomic_DNA"/>
</dbReference>
<keyword evidence="6 8" id="KW-1133">Transmembrane helix</keyword>
<dbReference type="RefSeq" id="WP_328987548.1">
    <property type="nucleotide sequence ID" value="NZ_CP121472.1"/>
</dbReference>
<evidence type="ECO:0000256" key="2">
    <source>
        <dbReference type="ARBA" id="ARBA00005236"/>
    </source>
</evidence>
<dbReference type="Proteomes" id="UP001432180">
    <property type="component" value="Chromosome"/>
</dbReference>